<dbReference type="EMBL" id="DWXE01000001">
    <property type="protein sequence ID" value="HJB89933.1"/>
    <property type="molecule type" value="Genomic_DNA"/>
</dbReference>
<feature type="domain" description="CAAX prenyl protease 2/Lysostaphin resistance protein A-like" evidence="2">
    <location>
        <begin position="190"/>
        <end position="289"/>
    </location>
</feature>
<feature type="transmembrane region" description="Helical" evidence="1">
    <location>
        <begin position="251"/>
        <end position="273"/>
    </location>
</feature>
<feature type="transmembrane region" description="Helical" evidence="1">
    <location>
        <begin position="311"/>
        <end position="327"/>
    </location>
</feature>
<comment type="caution">
    <text evidence="3">The sequence shown here is derived from an EMBL/GenBank/DDBJ whole genome shotgun (WGS) entry which is preliminary data.</text>
</comment>
<dbReference type="InterPro" id="IPR042150">
    <property type="entry name" value="MmRce1-like"/>
</dbReference>
<evidence type="ECO:0000313" key="3">
    <source>
        <dbReference type="EMBL" id="HJB89933.1"/>
    </source>
</evidence>
<dbReference type="Proteomes" id="UP000886883">
    <property type="component" value="Unassembled WGS sequence"/>
</dbReference>
<dbReference type="InterPro" id="IPR003675">
    <property type="entry name" value="Rce1/LyrA-like_dom"/>
</dbReference>
<keyword evidence="1" id="KW-1133">Transmembrane helix</keyword>
<dbReference type="PANTHER" id="PTHR35797">
    <property type="entry name" value="PROTEASE-RELATED"/>
    <property type="match status" value="1"/>
</dbReference>
<dbReference type="GO" id="GO:0004175">
    <property type="term" value="F:endopeptidase activity"/>
    <property type="evidence" value="ECO:0007669"/>
    <property type="project" value="UniProtKB-ARBA"/>
</dbReference>
<feature type="transmembrane region" description="Helical" evidence="1">
    <location>
        <begin position="39"/>
        <end position="57"/>
    </location>
</feature>
<dbReference type="PANTHER" id="PTHR35797:SF1">
    <property type="entry name" value="PROTEASE"/>
    <property type="match status" value="1"/>
</dbReference>
<feature type="transmembrane region" description="Helical" evidence="1">
    <location>
        <begin position="104"/>
        <end position="124"/>
    </location>
</feature>
<sequence length="335" mass="36946">MMTNDQKRLKIFLAISFGMPVILGILLGIAFYGGKDVNAFPLVWMFLPASAVMIASLATGKTQRDESGEEVGPPKVFFGTFLAFAAALIICAVLSAWLPGTAAYVAANFLVIFSSLVCLIELLCMKKQRRKAWGLSLTASWKKSLLGVLTFALLYLILSGLSIAAVWILTGSVQGFSLNPYWAVNLATALPLNFVLSFTAFLGEEYGWRYFLQGELIQRFGRRKGVILLGLLWGVWHLPLNLFYYSPQTSLQSIITQLAGCVGMGIFFGWVYLRTRNVWAVTATHFLNNNLGLMLFGVSAAGVTLGWGDTLLSVALYMIVYLPFLLTKEFRKEGQ</sequence>
<evidence type="ECO:0000313" key="4">
    <source>
        <dbReference type="Proteomes" id="UP000886883"/>
    </source>
</evidence>
<keyword evidence="1" id="KW-0812">Transmembrane</keyword>
<reference evidence="3" key="1">
    <citation type="journal article" date="2021" name="PeerJ">
        <title>Extensive microbial diversity within the chicken gut microbiome revealed by metagenomics and culture.</title>
        <authorList>
            <person name="Gilroy R."/>
            <person name="Ravi A."/>
            <person name="Getino M."/>
            <person name="Pursley I."/>
            <person name="Horton D.L."/>
            <person name="Alikhan N.F."/>
            <person name="Baker D."/>
            <person name="Gharbi K."/>
            <person name="Hall N."/>
            <person name="Watson M."/>
            <person name="Adriaenssens E.M."/>
            <person name="Foster-Nyarko E."/>
            <person name="Jarju S."/>
            <person name="Secka A."/>
            <person name="Antonio M."/>
            <person name="Oren A."/>
            <person name="Chaudhuri R.R."/>
            <person name="La Ragione R."/>
            <person name="Hildebrand F."/>
            <person name="Pallen M.J."/>
        </authorList>
    </citation>
    <scope>NUCLEOTIDE SEQUENCE</scope>
    <source>
        <strain evidence="3">USAMLcec3-2134</strain>
    </source>
</reference>
<name>A0A9D2SCF1_9FIRM</name>
<keyword evidence="3" id="KW-0378">Hydrolase</keyword>
<dbReference type="Pfam" id="PF02517">
    <property type="entry name" value="Rce1-like"/>
    <property type="match status" value="1"/>
</dbReference>
<keyword evidence="1" id="KW-0472">Membrane</keyword>
<dbReference type="GO" id="GO:0080120">
    <property type="term" value="P:CAAX-box protein maturation"/>
    <property type="evidence" value="ECO:0007669"/>
    <property type="project" value="UniProtKB-ARBA"/>
</dbReference>
<organism evidence="3 4">
    <name type="scientific">Candidatus Eisenbergiella merdigallinarum</name>
    <dbReference type="NCBI Taxonomy" id="2838552"/>
    <lineage>
        <taxon>Bacteria</taxon>
        <taxon>Bacillati</taxon>
        <taxon>Bacillota</taxon>
        <taxon>Clostridia</taxon>
        <taxon>Lachnospirales</taxon>
        <taxon>Lachnospiraceae</taxon>
        <taxon>Eisenbergiella</taxon>
    </lineage>
</organism>
<proteinExistence type="predicted"/>
<feature type="transmembrane region" description="Helical" evidence="1">
    <location>
        <begin position="145"/>
        <end position="169"/>
    </location>
</feature>
<accession>A0A9D2SCF1</accession>
<evidence type="ECO:0000256" key="1">
    <source>
        <dbReference type="SAM" id="Phobius"/>
    </source>
</evidence>
<dbReference type="AlphaFoldDB" id="A0A9D2SCF1"/>
<feature type="transmembrane region" description="Helical" evidence="1">
    <location>
        <begin position="77"/>
        <end position="98"/>
    </location>
</feature>
<keyword evidence="3" id="KW-0482">Metalloprotease</keyword>
<feature type="transmembrane region" description="Helical" evidence="1">
    <location>
        <begin position="181"/>
        <end position="204"/>
    </location>
</feature>
<feature type="transmembrane region" description="Helical" evidence="1">
    <location>
        <begin position="12"/>
        <end position="33"/>
    </location>
</feature>
<gene>
    <name evidence="3" type="ORF">H9763_00505</name>
</gene>
<feature type="transmembrane region" description="Helical" evidence="1">
    <location>
        <begin position="225"/>
        <end position="245"/>
    </location>
</feature>
<evidence type="ECO:0000259" key="2">
    <source>
        <dbReference type="Pfam" id="PF02517"/>
    </source>
</evidence>
<reference evidence="3" key="2">
    <citation type="submission" date="2021-04" db="EMBL/GenBank/DDBJ databases">
        <authorList>
            <person name="Gilroy R."/>
        </authorList>
    </citation>
    <scope>NUCLEOTIDE SEQUENCE</scope>
    <source>
        <strain evidence="3">USAMLcec3-2134</strain>
    </source>
</reference>
<dbReference type="GO" id="GO:0008237">
    <property type="term" value="F:metallopeptidase activity"/>
    <property type="evidence" value="ECO:0007669"/>
    <property type="project" value="UniProtKB-KW"/>
</dbReference>
<feature type="transmembrane region" description="Helical" evidence="1">
    <location>
        <begin position="285"/>
        <end position="305"/>
    </location>
</feature>
<protein>
    <submittedName>
        <fullName evidence="3">CPBP family intramembrane metalloprotease</fullName>
    </submittedName>
</protein>
<keyword evidence="3" id="KW-0645">Protease</keyword>